<dbReference type="InParanoid" id="A0A482XLC1"/>
<dbReference type="AlphaFoldDB" id="A0A482XLC1"/>
<evidence type="ECO:0000313" key="2">
    <source>
        <dbReference type="EMBL" id="RZF46726.1"/>
    </source>
</evidence>
<dbReference type="EMBL" id="QKKF02005739">
    <property type="protein sequence ID" value="RZF46726.1"/>
    <property type="molecule type" value="Genomic_DNA"/>
</dbReference>
<organism evidence="2 3">
    <name type="scientific">Laodelphax striatellus</name>
    <name type="common">Small brown planthopper</name>
    <name type="synonym">Delphax striatella</name>
    <dbReference type="NCBI Taxonomy" id="195883"/>
    <lineage>
        <taxon>Eukaryota</taxon>
        <taxon>Metazoa</taxon>
        <taxon>Ecdysozoa</taxon>
        <taxon>Arthropoda</taxon>
        <taxon>Hexapoda</taxon>
        <taxon>Insecta</taxon>
        <taxon>Pterygota</taxon>
        <taxon>Neoptera</taxon>
        <taxon>Paraneoptera</taxon>
        <taxon>Hemiptera</taxon>
        <taxon>Auchenorrhyncha</taxon>
        <taxon>Fulgoroidea</taxon>
        <taxon>Delphacidae</taxon>
        <taxon>Criomorphinae</taxon>
        <taxon>Laodelphax</taxon>
    </lineage>
</organism>
<feature type="compositionally biased region" description="Basic residues" evidence="1">
    <location>
        <begin position="15"/>
        <end position="40"/>
    </location>
</feature>
<keyword evidence="3" id="KW-1185">Reference proteome</keyword>
<reference evidence="2 3" key="1">
    <citation type="journal article" date="2017" name="Gigascience">
        <title>Genome sequence of the small brown planthopper, Laodelphax striatellus.</title>
        <authorList>
            <person name="Zhu J."/>
            <person name="Jiang F."/>
            <person name="Wang X."/>
            <person name="Yang P."/>
            <person name="Bao Y."/>
            <person name="Zhao W."/>
            <person name="Wang W."/>
            <person name="Lu H."/>
            <person name="Wang Q."/>
            <person name="Cui N."/>
            <person name="Li J."/>
            <person name="Chen X."/>
            <person name="Luo L."/>
            <person name="Yu J."/>
            <person name="Kang L."/>
            <person name="Cui F."/>
        </authorList>
    </citation>
    <scope>NUCLEOTIDE SEQUENCE [LARGE SCALE GENOMIC DNA]</scope>
    <source>
        <strain evidence="2">Lst14</strain>
    </source>
</reference>
<comment type="caution">
    <text evidence="2">The sequence shown here is derived from an EMBL/GenBank/DDBJ whole genome shotgun (WGS) entry which is preliminary data.</text>
</comment>
<dbReference type="Proteomes" id="UP000291343">
    <property type="component" value="Unassembled WGS sequence"/>
</dbReference>
<feature type="region of interest" description="Disordered" evidence="1">
    <location>
        <begin position="69"/>
        <end position="97"/>
    </location>
</feature>
<proteinExistence type="predicted"/>
<evidence type="ECO:0000256" key="1">
    <source>
        <dbReference type="SAM" id="MobiDB-lite"/>
    </source>
</evidence>
<evidence type="ECO:0000313" key="3">
    <source>
        <dbReference type="Proteomes" id="UP000291343"/>
    </source>
</evidence>
<accession>A0A482XLC1</accession>
<feature type="compositionally biased region" description="Polar residues" evidence="1">
    <location>
        <begin position="80"/>
        <end position="89"/>
    </location>
</feature>
<protein>
    <submittedName>
        <fullName evidence="2">Uncharacterized protein</fullName>
    </submittedName>
</protein>
<name>A0A482XLC1_LAOST</name>
<feature type="compositionally biased region" description="Basic and acidic residues" evidence="1">
    <location>
        <begin position="1"/>
        <end position="14"/>
    </location>
</feature>
<feature type="region of interest" description="Disordered" evidence="1">
    <location>
        <begin position="1"/>
        <end position="40"/>
    </location>
</feature>
<gene>
    <name evidence="2" type="ORF">LSTR_LSTR002589</name>
</gene>
<sequence>MIAEGIREENETRTKNKTHTRNRRGTALKTKKKNCKKGAVVKRGATSVSVEREEEMKLILEKEALQDELCNRGSRPGPDSLSTSLSQRQSETELDEL</sequence>